<dbReference type="GO" id="GO:0003677">
    <property type="term" value="F:DNA binding"/>
    <property type="evidence" value="ECO:0007669"/>
    <property type="project" value="InterPro"/>
</dbReference>
<evidence type="ECO:0000313" key="5">
    <source>
        <dbReference type="Proteomes" id="UP000664521"/>
    </source>
</evidence>
<comment type="caution">
    <text evidence="4">The sequence shown here is derived from an EMBL/GenBank/DDBJ whole genome shotgun (WGS) entry which is preliminary data.</text>
</comment>
<evidence type="ECO:0000256" key="1">
    <source>
        <dbReference type="ARBA" id="ARBA00023242"/>
    </source>
</evidence>
<evidence type="ECO:0000256" key="2">
    <source>
        <dbReference type="SAM" id="MobiDB-lite"/>
    </source>
</evidence>
<dbReference type="GO" id="GO:0006351">
    <property type="term" value="P:DNA-templated transcription"/>
    <property type="evidence" value="ECO:0007669"/>
    <property type="project" value="InterPro"/>
</dbReference>
<evidence type="ECO:0000259" key="3">
    <source>
        <dbReference type="SMART" id="SM00906"/>
    </source>
</evidence>
<sequence>MAQGPTMGTLPPKDTLLKLVKESFQGFYSAYPLFDKTRFMSVCETLGTCIDDPGQWACLNVVLALTFQFEYETAEELQELYDPDEYFRTAFALCGPLMTMHVTLWSIQALLGMALVIQGSPTQGPTSLLISAAMKLAHTMGLHRRCQNPDIGAAEVEERRRVFWIAYSLDKDLSLQMGQPSAQDDDDMDVELPSDEDSTPPDAEQETGSCALRFRAKLAMIQGRIYERLYSVKASKQAEADRVLAATELEAMLQSWRASVPSKLVEGFQGHLSEIPTSETNPYPVILHLVYFNSLAMVYDALPALPRYRELPAPCKPAELQLLAAPLVYAAEARKAIRLLQFTPPRGYACIWAVLYIFVRAATRLLRDIIDDPSAPTARPDLQLIEPLIVLLDALAQSPKGRQSERLGDMYRPCKELYGKAVSAVNRIDHAGIDWDQWITCGQSQEWADGGEFDCNGVSGDFAFAVEQQFQESTAV</sequence>
<dbReference type="GO" id="GO:0003700">
    <property type="term" value="F:DNA-binding transcription factor activity"/>
    <property type="evidence" value="ECO:0007669"/>
    <property type="project" value="InterPro"/>
</dbReference>
<reference evidence="4" key="1">
    <citation type="submission" date="2021-03" db="EMBL/GenBank/DDBJ databases">
        <authorList>
            <person name="Tagirdzhanova G."/>
        </authorList>
    </citation>
    <scope>NUCLEOTIDE SEQUENCE</scope>
</reference>
<protein>
    <recommendedName>
        <fullName evidence="3">Xylanolytic transcriptional activator regulatory domain-containing protein</fullName>
    </recommendedName>
</protein>
<dbReference type="AlphaFoldDB" id="A0A8H3G465"/>
<dbReference type="OrthoDB" id="2123952at2759"/>
<feature type="domain" description="Xylanolytic transcriptional activator regulatory" evidence="3">
    <location>
        <begin position="126"/>
        <end position="199"/>
    </location>
</feature>
<accession>A0A8H3G465</accession>
<name>A0A8H3G465_9LECA</name>
<dbReference type="CDD" id="cd12148">
    <property type="entry name" value="fungal_TF_MHR"/>
    <property type="match status" value="1"/>
</dbReference>
<organism evidence="4 5">
    <name type="scientific">Heterodermia speciosa</name>
    <dbReference type="NCBI Taxonomy" id="116794"/>
    <lineage>
        <taxon>Eukaryota</taxon>
        <taxon>Fungi</taxon>
        <taxon>Dikarya</taxon>
        <taxon>Ascomycota</taxon>
        <taxon>Pezizomycotina</taxon>
        <taxon>Lecanoromycetes</taxon>
        <taxon>OSLEUM clade</taxon>
        <taxon>Lecanoromycetidae</taxon>
        <taxon>Caliciales</taxon>
        <taxon>Physciaceae</taxon>
        <taxon>Heterodermia</taxon>
    </lineage>
</organism>
<dbReference type="PANTHER" id="PTHR46910:SF25">
    <property type="entry name" value="ABC-TRANSPORTER-REGULATING TRANSCRIPTION FACTOR"/>
    <property type="match status" value="1"/>
</dbReference>
<dbReference type="PANTHER" id="PTHR46910">
    <property type="entry name" value="TRANSCRIPTION FACTOR PDR1"/>
    <property type="match status" value="1"/>
</dbReference>
<dbReference type="SMART" id="SM00906">
    <property type="entry name" value="Fungal_trans"/>
    <property type="match status" value="1"/>
</dbReference>
<keyword evidence="1" id="KW-0539">Nucleus</keyword>
<dbReference type="InterPro" id="IPR050987">
    <property type="entry name" value="AtrR-like"/>
</dbReference>
<gene>
    <name evidence="4" type="ORF">HETSPECPRED_010324</name>
</gene>
<dbReference type="InterPro" id="IPR007219">
    <property type="entry name" value="XnlR_reg_dom"/>
</dbReference>
<dbReference type="Proteomes" id="UP000664521">
    <property type="component" value="Unassembled WGS sequence"/>
</dbReference>
<feature type="compositionally biased region" description="Acidic residues" evidence="2">
    <location>
        <begin position="183"/>
        <end position="205"/>
    </location>
</feature>
<evidence type="ECO:0000313" key="4">
    <source>
        <dbReference type="EMBL" id="CAF9936402.1"/>
    </source>
</evidence>
<feature type="region of interest" description="Disordered" evidence="2">
    <location>
        <begin position="176"/>
        <end position="207"/>
    </location>
</feature>
<dbReference type="EMBL" id="CAJPDS010000091">
    <property type="protein sequence ID" value="CAF9936402.1"/>
    <property type="molecule type" value="Genomic_DNA"/>
</dbReference>
<keyword evidence="5" id="KW-1185">Reference proteome</keyword>
<dbReference type="Pfam" id="PF04082">
    <property type="entry name" value="Fungal_trans"/>
    <property type="match status" value="1"/>
</dbReference>
<proteinExistence type="predicted"/>
<dbReference type="GO" id="GO:0008270">
    <property type="term" value="F:zinc ion binding"/>
    <property type="evidence" value="ECO:0007669"/>
    <property type="project" value="InterPro"/>
</dbReference>